<name>A0ACC0BC90_CATRO</name>
<sequence>MTKRYKTLQKKLQELEAELNLVFSLPAETTTPYHHVLSEGIEQRFVFLKNLLSAEIASHPSSKPRHLRHIGQRLTELEIAFREWDDYRAAAVDNFDGASVCSCDDYDSCRNDDDREDSNLPPYGDQFEEKFPVADVKSYQGTEKLGINEVVLEKDKGTGSVLGRYWPGVLATAGIVLGTLLIGAGAVIEIYGSSYNSSLREGFLIPT</sequence>
<accession>A0ACC0BC90</accession>
<proteinExistence type="predicted"/>
<gene>
    <name evidence="1" type="ORF">M9H77_10603</name>
</gene>
<dbReference type="Proteomes" id="UP001060085">
    <property type="component" value="Linkage Group LG03"/>
</dbReference>
<comment type="caution">
    <text evidence="1">The sequence shown here is derived from an EMBL/GenBank/DDBJ whole genome shotgun (WGS) entry which is preliminary data.</text>
</comment>
<keyword evidence="2" id="KW-1185">Reference proteome</keyword>
<protein>
    <submittedName>
        <fullName evidence="1">Uncharacterized protein</fullName>
    </submittedName>
</protein>
<evidence type="ECO:0000313" key="2">
    <source>
        <dbReference type="Proteomes" id="UP001060085"/>
    </source>
</evidence>
<evidence type="ECO:0000313" key="1">
    <source>
        <dbReference type="EMBL" id="KAI5670239.1"/>
    </source>
</evidence>
<organism evidence="1 2">
    <name type="scientific">Catharanthus roseus</name>
    <name type="common">Madagascar periwinkle</name>
    <name type="synonym">Vinca rosea</name>
    <dbReference type="NCBI Taxonomy" id="4058"/>
    <lineage>
        <taxon>Eukaryota</taxon>
        <taxon>Viridiplantae</taxon>
        <taxon>Streptophyta</taxon>
        <taxon>Embryophyta</taxon>
        <taxon>Tracheophyta</taxon>
        <taxon>Spermatophyta</taxon>
        <taxon>Magnoliopsida</taxon>
        <taxon>eudicotyledons</taxon>
        <taxon>Gunneridae</taxon>
        <taxon>Pentapetalae</taxon>
        <taxon>asterids</taxon>
        <taxon>lamiids</taxon>
        <taxon>Gentianales</taxon>
        <taxon>Apocynaceae</taxon>
        <taxon>Rauvolfioideae</taxon>
        <taxon>Vinceae</taxon>
        <taxon>Catharanthinae</taxon>
        <taxon>Catharanthus</taxon>
    </lineage>
</organism>
<dbReference type="EMBL" id="CM044703">
    <property type="protein sequence ID" value="KAI5670239.1"/>
    <property type="molecule type" value="Genomic_DNA"/>
</dbReference>
<reference evidence="2" key="1">
    <citation type="journal article" date="2023" name="Nat. Plants">
        <title>Single-cell RNA sequencing provides a high-resolution roadmap for understanding the multicellular compartmentation of specialized metabolism.</title>
        <authorList>
            <person name="Sun S."/>
            <person name="Shen X."/>
            <person name="Li Y."/>
            <person name="Li Y."/>
            <person name="Wang S."/>
            <person name="Li R."/>
            <person name="Zhang H."/>
            <person name="Shen G."/>
            <person name="Guo B."/>
            <person name="Wei J."/>
            <person name="Xu J."/>
            <person name="St-Pierre B."/>
            <person name="Chen S."/>
            <person name="Sun C."/>
        </authorList>
    </citation>
    <scope>NUCLEOTIDE SEQUENCE [LARGE SCALE GENOMIC DNA]</scope>
</reference>